<comment type="caution">
    <text evidence="3">The sequence shown here is derived from an EMBL/GenBank/DDBJ whole genome shotgun (WGS) entry which is preliminary data.</text>
</comment>
<keyword evidence="1" id="KW-1133">Transmembrane helix</keyword>
<evidence type="ECO:0000256" key="1">
    <source>
        <dbReference type="SAM" id="Phobius"/>
    </source>
</evidence>
<dbReference type="RefSeq" id="WP_269965518.1">
    <property type="nucleotide sequence ID" value="NZ_JAKMUS010000008.1"/>
</dbReference>
<dbReference type="EMBL" id="JAKMUS010000008">
    <property type="protein sequence ID" value="MCZ9294093.1"/>
    <property type="molecule type" value="Genomic_DNA"/>
</dbReference>
<keyword evidence="4" id="KW-1185">Reference proteome</keyword>
<feature type="chain" id="PRO_5040892328" description="Secreted protein" evidence="2">
    <location>
        <begin position="26"/>
        <end position="122"/>
    </location>
</feature>
<keyword evidence="1" id="KW-0472">Membrane</keyword>
<reference evidence="3" key="1">
    <citation type="submission" date="2022-02" db="EMBL/GenBank/DDBJ databases">
        <title>Corynebacterium sp. from urogenital microbiome.</title>
        <authorList>
            <person name="Cappelli E.A."/>
            <person name="Ribeiro T.G."/>
            <person name="Peixe L."/>
        </authorList>
    </citation>
    <scope>NUCLEOTIDE SEQUENCE</scope>
    <source>
        <strain evidence="3">C8Ua_172</strain>
    </source>
</reference>
<evidence type="ECO:0008006" key="5">
    <source>
        <dbReference type="Google" id="ProtNLM"/>
    </source>
</evidence>
<name>A0A9X3RLY3_9CORY</name>
<evidence type="ECO:0000313" key="3">
    <source>
        <dbReference type="EMBL" id="MCZ9294093.1"/>
    </source>
</evidence>
<evidence type="ECO:0000256" key="2">
    <source>
        <dbReference type="SAM" id="SignalP"/>
    </source>
</evidence>
<dbReference type="Proteomes" id="UP001146468">
    <property type="component" value="Unassembled WGS sequence"/>
</dbReference>
<keyword evidence="2" id="KW-0732">Signal</keyword>
<evidence type="ECO:0000313" key="4">
    <source>
        <dbReference type="Proteomes" id="UP001146468"/>
    </source>
</evidence>
<sequence length="122" mass="12867">MKRRFVAAGLAAATALSLSVAPAQAEPDIELPMTSSYETSSKRIDKRLKDANASGDGKKISRAIDIASAFEKFMKPSYDNDLNNGYKIGTTFDILLGTGVAAALLALLGGAAFQQGLIKLPF</sequence>
<protein>
    <recommendedName>
        <fullName evidence="5">Secreted protein</fullName>
    </recommendedName>
</protein>
<dbReference type="AlphaFoldDB" id="A0A9X3RLY3"/>
<gene>
    <name evidence="3" type="ORF">L8U60_06295</name>
</gene>
<proteinExistence type="predicted"/>
<keyword evidence="1" id="KW-0812">Transmembrane</keyword>
<feature type="signal peptide" evidence="2">
    <location>
        <begin position="1"/>
        <end position="25"/>
    </location>
</feature>
<feature type="transmembrane region" description="Helical" evidence="1">
    <location>
        <begin position="94"/>
        <end position="113"/>
    </location>
</feature>
<accession>A0A9X3RLY3</accession>
<organism evidence="3 4">
    <name type="scientific">Corynebacterium meitnerae</name>
    <dbReference type="NCBI Taxonomy" id="2913498"/>
    <lineage>
        <taxon>Bacteria</taxon>
        <taxon>Bacillati</taxon>
        <taxon>Actinomycetota</taxon>
        <taxon>Actinomycetes</taxon>
        <taxon>Mycobacteriales</taxon>
        <taxon>Corynebacteriaceae</taxon>
        <taxon>Corynebacterium</taxon>
    </lineage>
</organism>